<keyword evidence="3" id="KW-1185">Reference proteome</keyword>
<keyword evidence="1" id="KW-0472">Membrane</keyword>
<protein>
    <submittedName>
        <fullName evidence="2">Uncharacterized protein</fullName>
    </submittedName>
</protein>
<feature type="transmembrane region" description="Helical" evidence="1">
    <location>
        <begin position="7"/>
        <end position="25"/>
    </location>
</feature>
<sequence length="53" mass="5382">MKRSTGGGIFIAIGLIAGPIIGVIYGQPSLGLIGGLVAGIVIAGVIAFWEMRR</sequence>
<keyword evidence="1" id="KW-0812">Transmembrane</keyword>
<gene>
    <name evidence="2" type="ORF">ACFOMD_11915</name>
</gene>
<dbReference type="RefSeq" id="WP_380861617.1">
    <property type="nucleotide sequence ID" value="NZ_JBHRXV010000010.1"/>
</dbReference>
<organism evidence="2 3">
    <name type="scientific">Sphingoaurantiacus capsulatus</name>
    <dbReference type="NCBI Taxonomy" id="1771310"/>
    <lineage>
        <taxon>Bacteria</taxon>
        <taxon>Pseudomonadati</taxon>
        <taxon>Pseudomonadota</taxon>
        <taxon>Alphaproteobacteria</taxon>
        <taxon>Sphingomonadales</taxon>
        <taxon>Sphingosinicellaceae</taxon>
        <taxon>Sphingoaurantiacus</taxon>
    </lineage>
</organism>
<evidence type="ECO:0000256" key="1">
    <source>
        <dbReference type="SAM" id="Phobius"/>
    </source>
</evidence>
<evidence type="ECO:0000313" key="2">
    <source>
        <dbReference type="EMBL" id="MFC3713284.1"/>
    </source>
</evidence>
<keyword evidence="1" id="KW-1133">Transmembrane helix</keyword>
<feature type="transmembrane region" description="Helical" evidence="1">
    <location>
        <begin position="31"/>
        <end position="49"/>
    </location>
</feature>
<reference evidence="3" key="1">
    <citation type="journal article" date="2019" name="Int. J. Syst. Evol. Microbiol.">
        <title>The Global Catalogue of Microorganisms (GCM) 10K type strain sequencing project: providing services to taxonomists for standard genome sequencing and annotation.</title>
        <authorList>
            <consortium name="The Broad Institute Genomics Platform"/>
            <consortium name="The Broad Institute Genome Sequencing Center for Infectious Disease"/>
            <person name="Wu L."/>
            <person name="Ma J."/>
        </authorList>
    </citation>
    <scope>NUCLEOTIDE SEQUENCE [LARGE SCALE GENOMIC DNA]</scope>
    <source>
        <strain evidence="3">KCTC 42644</strain>
    </source>
</reference>
<dbReference type="Proteomes" id="UP001595615">
    <property type="component" value="Unassembled WGS sequence"/>
</dbReference>
<comment type="caution">
    <text evidence="2">The sequence shown here is derived from an EMBL/GenBank/DDBJ whole genome shotgun (WGS) entry which is preliminary data.</text>
</comment>
<proteinExistence type="predicted"/>
<name>A0ABV7XB03_9SPHN</name>
<dbReference type="EMBL" id="JBHRXV010000010">
    <property type="protein sequence ID" value="MFC3713284.1"/>
    <property type="molecule type" value="Genomic_DNA"/>
</dbReference>
<accession>A0ABV7XB03</accession>
<evidence type="ECO:0000313" key="3">
    <source>
        <dbReference type="Proteomes" id="UP001595615"/>
    </source>
</evidence>